<sequence>MTGTTHTSSIFEDGRRRSSCCNFCQIENAQFNPFDDNNSNHGSLATPPLNSVYLDDVQPFSQIYILNLFMAPDMKRYLIETPLSDDIYQLPVHLQRLVLEARMELKMVKENGAYQRLERVRDFVRSVAGPEDTAAMIQVVNHLVYDDDELSTILGQ</sequence>
<dbReference type="OMA" id="ICEARME"/>
<gene>
    <name evidence="1" type="ORF">BCV71DRAFT_225038</name>
</gene>
<evidence type="ECO:0000313" key="2">
    <source>
        <dbReference type="Proteomes" id="UP000242381"/>
    </source>
</evidence>
<reference evidence="1 2" key="1">
    <citation type="journal article" date="2016" name="Proc. Natl. Acad. Sci. U.S.A.">
        <title>Lipid metabolic changes in an early divergent fungus govern the establishment of a mutualistic symbiosis with endobacteria.</title>
        <authorList>
            <person name="Lastovetsky O.A."/>
            <person name="Gaspar M.L."/>
            <person name="Mondo S.J."/>
            <person name="LaButti K.M."/>
            <person name="Sandor L."/>
            <person name="Grigoriev I.V."/>
            <person name="Henry S.A."/>
            <person name="Pawlowska T.E."/>
        </authorList>
    </citation>
    <scope>NUCLEOTIDE SEQUENCE [LARGE SCALE GENOMIC DNA]</scope>
    <source>
        <strain evidence="1 2">ATCC 11559</strain>
    </source>
</reference>
<proteinExistence type="predicted"/>
<organism evidence="1 2">
    <name type="scientific">Rhizopus microsporus</name>
    <dbReference type="NCBI Taxonomy" id="58291"/>
    <lineage>
        <taxon>Eukaryota</taxon>
        <taxon>Fungi</taxon>
        <taxon>Fungi incertae sedis</taxon>
        <taxon>Mucoromycota</taxon>
        <taxon>Mucoromycotina</taxon>
        <taxon>Mucoromycetes</taxon>
        <taxon>Mucorales</taxon>
        <taxon>Mucorineae</taxon>
        <taxon>Rhizopodaceae</taxon>
        <taxon>Rhizopus</taxon>
    </lineage>
</organism>
<dbReference type="VEuPathDB" id="FungiDB:BCV72DRAFT_294740"/>
<dbReference type="EMBL" id="KV921277">
    <property type="protein sequence ID" value="ORE21553.1"/>
    <property type="molecule type" value="Genomic_DNA"/>
</dbReference>
<protein>
    <submittedName>
        <fullName evidence="1">Uncharacterized protein</fullName>
    </submittedName>
</protein>
<name>A0A0A1P4V1_RHIZD</name>
<dbReference type="AlphaFoldDB" id="A0A0A1P4V1"/>
<accession>A0A0A1P4V1</accession>
<evidence type="ECO:0000313" key="1">
    <source>
        <dbReference type="EMBL" id="ORE21553.1"/>
    </source>
</evidence>
<dbReference type="Proteomes" id="UP000242381">
    <property type="component" value="Unassembled WGS sequence"/>
</dbReference>